<feature type="non-terminal residue" evidence="2">
    <location>
        <position position="1"/>
    </location>
</feature>
<evidence type="ECO:0000313" key="3">
    <source>
        <dbReference type="Proteomes" id="UP001222325"/>
    </source>
</evidence>
<evidence type="ECO:0000313" key="2">
    <source>
        <dbReference type="EMBL" id="KAJ7103012.1"/>
    </source>
</evidence>
<dbReference type="Proteomes" id="UP001222325">
    <property type="component" value="Unassembled WGS sequence"/>
</dbReference>
<protein>
    <submittedName>
        <fullName evidence="2">Uncharacterized protein</fullName>
    </submittedName>
</protein>
<gene>
    <name evidence="2" type="ORF">B0H15DRAFT_810567</name>
</gene>
<dbReference type="EMBL" id="JARJCN010000002">
    <property type="protein sequence ID" value="KAJ7103012.1"/>
    <property type="molecule type" value="Genomic_DNA"/>
</dbReference>
<organism evidence="2 3">
    <name type="scientific">Mycena belliarum</name>
    <dbReference type="NCBI Taxonomy" id="1033014"/>
    <lineage>
        <taxon>Eukaryota</taxon>
        <taxon>Fungi</taxon>
        <taxon>Dikarya</taxon>
        <taxon>Basidiomycota</taxon>
        <taxon>Agaricomycotina</taxon>
        <taxon>Agaricomycetes</taxon>
        <taxon>Agaricomycetidae</taxon>
        <taxon>Agaricales</taxon>
        <taxon>Marasmiineae</taxon>
        <taxon>Mycenaceae</taxon>
        <taxon>Mycena</taxon>
    </lineage>
</organism>
<proteinExistence type="predicted"/>
<accession>A0AAD6UNN1</accession>
<keyword evidence="3" id="KW-1185">Reference proteome</keyword>
<feature type="compositionally biased region" description="Low complexity" evidence="1">
    <location>
        <begin position="1"/>
        <end position="11"/>
    </location>
</feature>
<feature type="region of interest" description="Disordered" evidence="1">
    <location>
        <begin position="1"/>
        <end position="130"/>
    </location>
</feature>
<sequence length="153" mass="15922">SSTCPNARAAPPLRPRAMPPTRASRRRAPLAALPFSRTPHPRFPRPTARARKSRAAFTRESAACRPARLSQVAGARNHPASPSPIRQRPCARKSGRDPFTQGSGVPVQASPAPPFAQAAGPAAPPLGASWPADRVVAAGGASSASRRRSGGFV</sequence>
<evidence type="ECO:0000256" key="1">
    <source>
        <dbReference type="SAM" id="MobiDB-lite"/>
    </source>
</evidence>
<feature type="compositionally biased region" description="Basic residues" evidence="1">
    <location>
        <begin position="39"/>
        <end position="54"/>
    </location>
</feature>
<feature type="compositionally biased region" description="Low complexity" evidence="1">
    <location>
        <begin position="105"/>
        <end position="130"/>
    </location>
</feature>
<dbReference type="AlphaFoldDB" id="A0AAD6UNN1"/>
<name>A0AAD6UNN1_9AGAR</name>
<reference evidence="2" key="1">
    <citation type="submission" date="2023-03" db="EMBL/GenBank/DDBJ databases">
        <title>Massive genome expansion in bonnet fungi (Mycena s.s.) driven by repeated elements and novel gene families across ecological guilds.</title>
        <authorList>
            <consortium name="Lawrence Berkeley National Laboratory"/>
            <person name="Harder C.B."/>
            <person name="Miyauchi S."/>
            <person name="Viragh M."/>
            <person name="Kuo A."/>
            <person name="Thoen E."/>
            <person name="Andreopoulos B."/>
            <person name="Lu D."/>
            <person name="Skrede I."/>
            <person name="Drula E."/>
            <person name="Henrissat B."/>
            <person name="Morin E."/>
            <person name="Kohler A."/>
            <person name="Barry K."/>
            <person name="LaButti K."/>
            <person name="Morin E."/>
            <person name="Salamov A."/>
            <person name="Lipzen A."/>
            <person name="Mereny Z."/>
            <person name="Hegedus B."/>
            <person name="Baldrian P."/>
            <person name="Stursova M."/>
            <person name="Weitz H."/>
            <person name="Taylor A."/>
            <person name="Grigoriev I.V."/>
            <person name="Nagy L.G."/>
            <person name="Martin F."/>
            <person name="Kauserud H."/>
        </authorList>
    </citation>
    <scope>NUCLEOTIDE SEQUENCE</scope>
    <source>
        <strain evidence="2">CBHHK173m</strain>
    </source>
</reference>
<comment type="caution">
    <text evidence="2">The sequence shown here is derived from an EMBL/GenBank/DDBJ whole genome shotgun (WGS) entry which is preliminary data.</text>
</comment>